<keyword evidence="1" id="KW-0488">Methylation</keyword>
<feature type="region of interest" description="Disordered" evidence="6">
    <location>
        <begin position="546"/>
        <end position="616"/>
    </location>
</feature>
<feature type="compositionally biased region" description="Polar residues" evidence="6">
    <location>
        <begin position="455"/>
        <end position="465"/>
    </location>
</feature>
<dbReference type="AlphaFoldDB" id="A0A9N9SF00"/>
<dbReference type="InterPro" id="IPR008942">
    <property type="entry name" value="ENTH_VHS"/>
</dbReference>
<evidence type="ECO:0000256" key="1">
    <source>
        <dbReference type="ARBA" id="ARBA00022481"/>
    </source>
</evidence>
<dbReference type="PANTHER" id="PTHR12460:SF40">
    <property type="entry name" value="REGULATION OF NUCLEAR PRE-MRNA DOMAIN-CONTAINING PROTEIN 2"/>
    <property type="match status" value="1"/>
</dbReference>
<dbReference type="SMART" id="SM00582">
    <property type="entry name" value="RPR"/>
    <property type="match status" value="1"/>
</dbReference>
<feature type="region of interest" description="Disordered" evidence="6">
    <location>
        <begin position="271"/>
        <end position="299"/>
    </location>
</feature>
<dbReference type="GO" id="GO:0000993">
    <property type="term" value="F:RNA polymerase II complex binding"/>
    <property type="evidence" value="ECO:0007669"/>
    <property type="project" value="TreeGrafter"/>
</dbReference>
<dbReference type="PANTHER" id="PTHR12460">
    <property type="entry name" value="CYCLIN-DEPENDENT KINASE INHIBITOR-RELATED PROTEIN"/>
    <property type="match status" value="1"/>
</dbReference>
<organism evidence="8 9">
    <name type="scientific">Phaedon cochleariae</name>
    <name type="common">Mustard beetle</name>
    <dbReference type="NCBI Taxonomy" id="80249"/>
    <lineage>
        <taxon>Eukaryota</taxon>
        <taxon>Metazoa</taxon>
        <taxon>Ecdysozoa</taxon>
        <taxon>Arthropoda</taxon>
        <taxon>Hexapoda</taxon>
        <taxon>Insecta</taxon>
        <taxon>Pterygota</taxon>
        <taxon>Neoptera</taxon>
        <taxon>Endopterygota</taxon>
        <taxon>Coleoptera</taxon>
        <taxon>Polyphaga</taxon>
        <taxon>Cucujiformia</taxon>
        <taxon>Chrysomeloidea</taxon>
        <taxon>Chrysomelidae</taxon>
        <taxon>Chrysomelinae</taxon>
        <taxon>Chrysomelini</taxon>
        <taxon>Phaedon</taxon>
    </lineage>
</organism>
<keyword evidence="9" id="KW-1185">Reference proteome</keyword>
<dbReference type="InterPro" id="IPR006569">
    <property type="entry name" value="CID_dom"/>
</dbReference>
<feature type="region of interest" description="Disordered" evidence="6">
    <location>
        <begin position="455"/>
        <end position="518"/>
    </location>
</feature>
<name>A0A9N9SF00_PHACE</name>
<feature type="compositionally biased region" description="Low complexity" evidence="6">
    <location>
        <begin position="1011"/>
        <end position="1026"/>
    </location>
</feature>
<dbReference type="PROSITE" id="PS51391">
    <property type="entry name" value="CID"/>
    <property type="match status" value="1"/>
</dbReference>
<dbReference type="CDD" id="cd16981">
    <property type="entry name" value="CID_RPRD_like"/>
    <property type="match status" value="1"/>
</dbReference>
<evidence type="ECO:0000256" key="5">
    <source>
        <dbReference type="ARBA" id="ARBA00067342"/>
    </source>
</evidence>
<evidence type="ECO:0000256" key="4">
    <source>
        <dbReference type="ARBA" id="ARBA00062892"/>
    </source>
</evidence>
<dbReference type="Proteomes" id="UP001153737">
    <property type="component" value="Chromosome 4"/>
</dbReference>
<feature type="region of interest" description="Disordered" evidence="6">
    <location>
        <begin position="380"/>
        <end position="405"/>
    </location>
</feature>
<dbReference type="Pfam" id="PF04818">
    <property type="entry name" value="CID"/>
    <property type="match status" value="1"/>
</dbReference>
<dbReference type="EMBL" id="OU896710">
    <property type="protein sequence ID" value="CAG9820424.1"/>
    <property type="molecule type" value="Genomic_DNA"/>
</dbReference>
<evidence type="ECO:0000256" key="2">
    <source>
        <dbReference type="ARBA" id="ARBA00022553"/>
    </source>
</evidence>
<feature type="region of interest" description="Disordered" evidence="6">
    <location>
        <begin position="977"/>
        <end position="1026"/>
    </location>
</feature>
<reference evidence="8" key="1">
    <citation type="submission" date="2022-01" db="EMBL/GenBank/DDBJ databases">
        <authorList>
            <person name="King R."/>
        </authorList>
    </citation>
    <scope>NUCLEOTIDE SEQUENCE</scope>
</reference>
<sequence length="1026" mass="112185">MKPKMGTQNVAEGEFNVPQFEKQLTTLKDSQEAINHCCQWCLQNRIHHKKIVTAWLNVLKRVRVEQRLVLFYLANDVVQYSKRRNYDFVESWGIALQKATTMVRDEKVKHKVLRIFKIWEQRNVYNEEFISDLCGLLSILPNSQKSEEPNEFQPTYVINKIKSCSKLEKDTDVKLKVLKEHNPKIQLDDGLVGSLKDRAHDDVEKELDVYIKHMEDYINALKLEIKNRITLITVLKQAETQLEADRKDVKVVANAYKMFGTRVKTFQRKLEEHKETLSSPVPSPDVNAPSPSPDSDIDLPDEAVTEITSQKEAPPAHYNPKAELQYNAGYYTPTTSTENTISNSFLSNGVSSFIGSETFNLENFNSSIFSNISSLSTGSATGTGADMDPGAAPQPVAAPAPSADYSYSTAAGGVAGVPSLQPPPMPPFAKADEEYRYGQAYSSAPSGVTYGYDTSTSSPYLSTDAPSGANPYPPTEEYNPEDNVQTWEPDASWKDSSQPETTETDTPESPPMFEKEGYTDPVEYHDTLIPSGAVDVDQRILPSISADMDSTSSLGGKDVDHRNLISLTGSPGQSTSNHSPESLWNQTDQDYRIPPSGHAHSVAPPLPAPPVGDQDYRLGFNLEQLKLPPPPPPPPKDAQGAAVGTEMGVDMGVGVVAIATTPRRSDNVDDMDMEMSDDEGRHNKSNENLKVLLDGPAVLQPPPLAAPFSGLEPPPPLPDLPDDEDANTFLDDLVDDLHEFAALDDLPTGGGEQVGADGRWERAPLLPLPPPPAFDGMVGPPMMPMPPMDTSMPPPSMPPPPTPPAMQMMNHPPMMAQSPLLPLPPQPWMPEEDHQQQHHHHQQQQPHLHSGANGGHLGNLANFDDDHCWMGGLGDVGEMDNMGGMDNMVVGMDSTVGMDAGGMDVSGMDMAVMDMPLEGDEGNWDKPFPQQPPNEWMGPPPPNMGFGFRERGRGNNRGNFINNNFSKRVMITGRGRGGNFNRGGGPGNNFRGGHRGGPRGGPRGAGGGNRGFFPRGNFRGNFRGGF</sequence>
<evidence type="ECO:0000259" key="7">
    <source>
        <dbReference type="PROSITE" id="PS51391"/>
    </source>
</evidence>
<protein>
    <recommendedName>
        <fullName evidence="5">Regulation of nuclear pre-mRNA domain-containing protein 2</fullName>
    </recommendedName>
</protein>
<gene>
    <name evidence="8" type="ORF">PHAECO_LOCUS8812</name>
</gene>
<dbReference type="FunFam" id="1.25.40.90:FF:000020">
    <property type="entry name" value="regulation of nuclear pre-mRNA domain-containing protein 2 isoform X1"/>
    <property type="match status" value="1"/>
</dbReference>
<feature type="compositionally biased region" description="Acidic residues" evidence="6">
    <location>
        <begin position="668"/>
        <end position="677"/>
    </location>
</feature>
<feature type="compositionally biased region" description="Gly residues" evidence="6">
    <location>
        <begin position="998"/>
        <end position="1010"/>
    </location>
</feature>
<evidence type="ECO:0000256" key="3">
    <source>
        <dbReference type="ARBA" id="ARBA00022990"/>
    </source>
</evidence>
<feature type="domain" description="CID" evidence="7">
    <location>
        <begin position="12"/>
        <end position="141"/>
    </location>
</feature>
<comment type="subunit">
    <text evidence="4">Associates with the RNA polymerase II complex.</text>
</comment>
<dbReference type="GO" id="GO:0031124">
    <property type="term" value="P:mRNA 3'-end processing"/>
    <property type="evidence" value="ECO:0007669"/>
    <property type="project" value="TreeGrafter"/>
</dbReference>
<dbReference type="OrthoDB" id="10069473at2759"/>
<feature type="compositionally biased region" description="Polar residues" evidence="6">
    <location>
        <begin position="565"/>
        <end position="588"/>
    </location>
</feature>
<dbReference type="Gene3D" id="1.25.40.90">
    <property type="match status" value="1"/>
</dbReference>
<evidence type="ECO:0000313" key="9">
    <source>
        <dbReference type="Proteomes" id="UP001153737"/>
    </source>
</evidence>
<feature type="compositionally biased region" description="Gly residues" evidence="6">
    <location>
        <begin position="977"/>
        <end position="987"/>
    </location>
</feature>
<dbReference type="SUPFAM" id="SSF48464">
    <property type="entry name" value="ENTH/VHS domain"/>
    <property type="match status" value="1"/>
</dbReference>
<accession>A0A9N9SF00</accession>
<feature type="region of interest" description="Disordered" evidence="6">
    <location>
        <begin position="824"/>
        <end position="859"/>
    </location>
</feature>
<keyword evidence="3" id="KW-0007">Acetylation</keyword>
<evidence type="ECO:0000313" key="8">
    <source>
        <dbReference type="EMBL" id="CAG9820424.1"/>
    </source>
</evidence>
<reference evidence="8" key="2">
    <citation type="submission" date="2022-10" db="EMBL/GenBank/DDBJ databases">
        <authorList>
            <consortium name="ENA_rothamsted_submissions"/>
            <consortium name="culmorum"/>
            <person name="King R."/>
        </authorList>
    </citation>
    <scope>NUCLEOTIDE SEQUENCE</scope>
</reference>
<proteinExistence type="predicted"/>
<feature type="region of interest" description="Disordered" evidence="6">
    <location>
        <begin position="663"/>
        <end position="683"/>
    </location>
</feature>
<keyword evidence="2" id="KW-0597">Phosphoprotein</keyword>
<evidence type="ECO:0000256" key="6">
    <source>
        <dbReference type="SAM" id="MobiDB-lite"/>
    </source>
</evidence>